<name>A0A225DWM8_9BACT</name>
<organism evidence="1 2">
    <name type="scientific">Fimbriiglobus ruber</name>
    <dbReference type="NCBI Taxonomy" id="1908690"/>
    <lineage>
        <taxon>Bacteria</taxon>
        <taxon>Pseudomonadati</taxon>
        <taxon>Planctomycetota</taxon>
        <taxon>Planctomycetia</taxon>
        <taxon>Gemmatales</taxon>
        <taxon>Gemmataceae</taxon>
        <taxon>Fimbriiglobus</taxon>
    </lineage>
</organism>
<comment type="caution">
    <text evidence="1">The sequence shown here is derived from an EMBL/GenBank/DDBJ whole genome shotgun (WGS) entry which is preliminary data.</text>
</comment>
<dbReference type="EMBL" id="NIDE01000005">
    <property type="protein sequence ID" value="OWK41589.1"/>
    <property type="molecule type" value="Genomic_DNA"/>
</dbReference>
<evidence type="ECO:0000313" key="2">
    <source>
        <dbReference type="Proteomes" id="UP000214646"/>
    </source>
</evidence>
<dbReference type="AlphaFoldDB" id="A0A225DWM8"/>
<sequence>MMGMRVARSNEVDVQVNQRGQPWRSAYLFESASCLFRF</sequence>
<evidence type="ECO:0000313" key="1">
    <source>
        <dbReference type="EMBL" id="OWK41589.1"/>
    </source>
</evidence>
<accession>A0A225DWM8</accession>
<proteinExistence type="predicted"/>
<gene>
    <name evidence="1" type="ORF">FRUB_03667</name>
</gene>
<keyword evidence="2" id="KW-1185">Reference proteome</keyword>
<reference evidence="2" key="1">
    <citation type="submission" date="2017-06" db="EMBL/GenBank/DDBJ databases">
        <title>Genome analysis of Fimbriiglobus ruber SP5, the first member of the order Planctomycetales with confirmed chitinolytic capability.</title>
        <authorList>
            <person name="Ravin N.V."/>
            <person name="Rakitin A.L."/>
            <person name="Ivanova A.A."/>
            <person name="Beletsky A.V."/>
            <person name="Kulichevskaya I.S."/>
            <person name="Mardanov A.V."/>
            <person name="Dedysh S.N."/>
        </authorList>
    </citation>
    <scope>NUCLEOTIDE SEQUENCE [LARGE SCALE GENOMIC DNA]</scope>
    <source>
        <strain evidence="2">SP5</strain>
    </source>
</reference>
<dbReference type="Proteomes" id="UP000214646">
    <property type="component" value="Unassembled WGS sequence"/>
</dbReference>
<protein>
    <submittedName>
        <fullName evidence="1">Uncharacterized protein</fullName>
    </submittedName>
</protein>